<protein>
    <submittedName>
        <fullName evidence="12">MFS general substrate transporter</fullName>
    </submittedName>
</protein>
<evidence type="ECO:0000313" key="13">
    <source>
        <dbReference type="Proteomes" id="UP000799118"/>
    </source>
</evidence>
<evidence type="ECO:0000256" key="4">
    <source>
        <dbReference type="ARBA" id="ARBA00022496"/>
    </source>
</evidence>
<dbReference type="InterPro" id="IPR011701">
    <property type="entry name" value="MFS"/>
</dbReference>
<sequence>MALIHAIRAQFRPYAIANQPPIYTEKDDVVFHVENSSAVREATGVAKIEALQKVWGKHGKYILWAGLAMMMIIFELDNSTVYNYQTVAASSFSQLSLLAAISTTVTIVSAVIKPPIAKISDVIGRGETYIITISFYILSYILCASSATIGVYAGGSVFYAVGQSGTQILDQIIISDISNARWRGFAIGISYFPFLITPWVSAFISDSVINGIGWRWGIGMFAILMPFCASFIIITLIYYQRKAKRFNVISLPKITIYDFCSMIDLGGILLLSGGFAMLLLPICLAATTPSKWKNGGMDAIMAVGAVLLAALAPYEKYVAKNPVVPIRYFGNMTILGSCLLASFDSLGFSATHTYLYAWSIVAHNYSYRDATFLVYVNGVVQCLVGIFAGWIMYRTRRYKYLVCVGVVIRIIGYGIMMRLRGQYNTNAELFIVQCIQGIGSGIIQTIVVVSAQISVSHKELAQISSLVLLTSFLGSAVGEAIAGGIYTNILRSRLAAHLPSGTSSATIDSLYNSITGTLPVWGSSERVAVNAAYSDVIRYITIVSLVGSMPLMFFALLLPNLKLTDTQNVVDDTDVAGRHVSAEADLDADGLDGEKVSVGGGSKQS</sequence>
<proteinExistence type="inferred from homology"/>
<evidence type="ECO:0000256" key="2">
    <source>
        <dbReference type="ARBA" id="ARBA00008335"/>
    </source>
</evidence>
<feature type="transmembrane region" description="Helical" evidence="10">
    <location>
        <begin position="128"/>
        <end position="161"/>
    </location>
</feature>
<feature type="transmembrane region" description="Helical" evidence="10">
    <location>
        <begin position="259"/>
        <end position="287"/>
    </location>
</feature>
<feature type="transmembrane region" description="Helical" evidence="10">
    <location>
        <begin position="216"/>
        <end position="239"/>
    </location>
</feature>
<evidence type="ECO:0000256" key="8">
    <source>
        <dbReference type="ARBA" id="ARBA00023065"/>
    </source>
</evidence>
<feature type="transmembrane region" description="Helical" evidence="10">
    <location>
        <begin position="429"/>
        <end position="451"/>
    </location>
</feature>
<comment type="subcellular location">
    <subcellularLocation>
        <location evidence="1">Membrane</location>
        <topology evidence="1">Multi-pass membrane protein</topology>
    </subcellularLocation>
</comment>
<organism evidence="12 13">
    <name type="scientific">Gymnopus androsaceus JB14</name>
    <dbReference type="NCBI Taxonomy" id="1447944"/>
    <lineage>
        <taxon>Eukaryota</taxon>
        <taxon>Fungi</taxon>
        <taxon>Dikarya</taxon>
        <taxon>Basidiomycota</taxon>
        <taxon>Agaricomycotina</taxon>
        <taxon>Agaricomycetes</taxon>
        <taxon>Agaricomycetidae</taxon>
        <taxon>Agaricales</taxon>
        <taxon>Marasmiineae</taxon>
        <taxon>Omphalotaceae</taxon>
        <taxon>Gymnopus</taxon>
    </lineage>
</organism>
<keyword evidence="4" id="KW-0410">Iron transport</keyword>
<reference evidence="12" key="1">
    <citation type="journal article" date="2019" name="Environ. Microbiol.">
        <title>Fungal ecological strategies reflected in gene transcription - a case study of two litter decomposers.</title>
        <authorList>
            <person name="Barbi F."/>
            <person name="Kohler A."/>
            <person name="Barry K."/>
            <person name="Baskaran P."/>
            <person name="Daum C."/>
            <person name="Fauchery L."/>
            <person name="Ihrmark K."/>
            <person name="Kuo A."/>
            <person name="LaButti K."/>
            <person name="Lipzen A."/>
            <person name="Morin E."/>
            <person name="Grigoriev I.V."/>
            <person name="Henrissat B."/>
            <person name="Lindahl B."/>
            <person name="Martin F."/>
        </authorList>
    </citation>
    <scope>NUCLEOTIDE SEQUENCE</scope>
    <source>
        <strain evidence="12">JB14</strain>
    </source>
</reference>
<keyword evidence="5 10" id="KW-0812">Transmembrane</keyword>
<gene>
    <name evidence="12" type="ORF">BT96DRAFT_192148</name>
</gene>
<dbReference type="EMBL" id="ML769399">
    <property type="protein sequence ID" value="KAE9406915.1"/>
    <property type="molecule type" value="Genomic_DNA"/>
</dbReference>
<dbReference type="PANTHER" id="PTHR23501">
    <property type="entry name" value="MAJOR FACILITATOR SUPERFAMILY"/>
    <property type="match status" value="1"/>
</dbReference>
<dbReference type="PANTHER" id="PTHR23501:SF200">
    <property type="entry name" value="TRANSPORTER, PUTATIVE (AFU_ORTHOLOGUE AFUA_3G01360)-RELATED"/>
    <property type="match status" value="1"/>
</dbReference>
<evidence type="ECO:0000256" key="5">
    <source>
        <dbReference type="ARBA" id="ARBA00022692"/>
    </source>
</evidence>
<evidence type="ECO:0000256" key="9">
    <source>
        <dbReference type="ARBA" id="ARBA00023136"/>
    </source>
</evidence>
<dbReference type="SUPFAM" id="SSF103473">
    <property type="entry name" value="MFS general substrate transporter"/>
    <property type="match status" value="1"/>
</dbReference>
<evidence type="ECO:0000256" key="1">
    <source>
        <dbReference type="ARBA" id="ARBA00004141"/>
    </source>
</evidence>
<feature type="transmembrane region" description="Helical" evidence="10">
    <location>
        <begin position="95"/>
        <end position="116"/>
    </location>
</feature>
<dbReference type="InterPro" id="IPR020846">
    <property type="entry name" value="MFS_dom"/>
</dbReference>
<name>A0A6A4IDS7_9AGAR</name>
<dbReference type="InterPro" id="IPR036259">
    <property type="entry name" value="MFS_trans_sf"/>
</dbReference>
<evidence type="ECO:0000256" key="3">
    <source>
        <dbReference type="ARBA" id="ARBA00022448"/>
    </source>
</evidence>
<dbReference type="FunFam" id="1.20.1250.20:FF:000611">
    <property type="entry name" value="Siderochrome-iron transporter MirC"/>
    <property type="match status" value="1"/>
</dbReference>
<keyword evidence="6 10" id="KW-1133">Transmembrane helix</keyword>
<feature type="transmembrane region" description="Helical" evidence="10">
    <location>
        <begin position="329"/>
        <end position="350"/>
    </location>
</feature>
<dbReference type="Proteomes" id="UP000799118">
    <property type="component" value="Unassembled WGS sequence"/>
</dbReference>
<keyword evidence="3" id="KW-0813">Transport</keyword>
<feature type="transmembrane region" description="Helical" evidence="10">
    <location>
        <begin position="370"/>
        <end position="393"/>
    </location>
</feature>
<feature type="transmembrane region" description="Helical" evidence="10">
    <location>
        <begin position="463"/>
        <end position="486"/>
    </location>
</feature>
<feature type="transmembrane region" description="Helical" evidence="10">
    <location>
        <begin position="182"/>
        <end position="204"/>
    </location>
</feature>
<keyword evidence="9 10" id="KW-0472">Membrane</keyword>
<evidence type="ECO:0000313" key="12">
    <source>
        <dbReference type="EMBL" id="KAE9406915.1"/>
    </source>
</evidence>
<feature type="transmembrane region" description="Helical" evidence="10">
    <location>
        <begin position="536"/>
        <end position="558"/>
    </location>
</feature>
<dbReference type="AlphaFoldDB" id="A0A6A4IDS7"/>
<keyword evidence="13" id="KW-1185">Reference proteome</keyword>
<accession>A0A6A4IDS7</accession>
<dbReference type="PROSITE" id="PS50850">
    <property type="entry name" value="MFS"/>
    <property type="match status" value="1"/>
</dbReference>
<keyword evidence="8" id="KW-0406">Ion transport</keyword>
<dbReference type="GO" id="GO:0005886">
    <property type="term" value="C:plasma membrane"/>
    <property type="evidence" value="ECO:0007669"/>
    <property type="project" value="TreeGrafter"/>
</dbReference>
<feature type="transmembrane region" description="Helical" evidence="10">
    <location>
        <begin position="400"/>
        <end position="417"/>
    </location>
</feature>
<feature type="domain" description="Major facilitator superfamily (MFS) profile" evidence="11">
    <location>
        <begin position="63"/>
        <end position="562"/>
    </location>
</feature>
<feature type="transmembrane region" description="Helical" evidence="10">
    <location>
        <begin position="61"/>
        <end position="83"/>
    </location>
</feature>
<comment type="similarity">
    <text evidence="2">Belongs to the major facilitator superfamily.</text>
</comment>
<evidence type="ECO:0000256" key="10">
    <source>
        <dbReference type="SAM" id="Phobius"/>
    </source>
</evidence>
<dbReference type="Pfam" id="PF07690">
    <property type="entry name" value="MFS_1"/>
    <property type="match status" value="1"/>
</dbReference>
<keyword evidence="7" id="KW-0408">Iron</keyword>
<dbReference type="GO" id="GO:0015343">
    <property type="term" value="F:siderophore-iron transmembrane transporter activity"/>
    <property type="evidence" value="ECO:0007669"/>
    <property type="project" value="TreeGrafter"/>
</dbReference>
<evidence type="ECO:0000256" key="7">
    <source>
        <dbReference type="ARBA" id="ARBA00023004"/>
    </source>
</evidence>
<evidence type="ECO:0000259" key="11">
    <source>
        <dbReference type="PROSITE" id="PS50850"/>
    </source>
</evidence>
<dbReference type="OrthoDB" id="2241241at2759"/>
<dbReference type="Gene3D" id="1.20.1250.20">
    <property type="entry name" value="MFS general substrate transporter like domains"/>
    <property type="match status" value="2"/>
</dbReference>
<evidence type="ECO:0000256" key="6">
    <source>
        <dbReference type="ARBA" id="ARBA00022989"/>
    </source>
</evidence>
<feature type="transmembrane region" description="Helical" evidence="10">
    <location>
        <begin position="299"/>
        <end position="317"/>
    </location>
</feature>